<evidence type="ECO:0000259" key="13">
    <source>
        <dbReference type="PROSITE" id="PS50862"/>
    </source>
</evidence>
<sequence length="565" mass="64670">MRLSQYLISTSKEAPKEAECLSHQLMIRAGLIRRFASGIYSYLPLGYRVLSKISSIIREEMNRAGTYEMLLPLVQPAELWRKSGRWNTYGEELLRFKDRRKGEFVLGPTHEEIITQLVKQEVDSYKKLPLTLYQIQIKFRDEKRPRGGVIRAREFLMKDAYSFCRDKEELSSVYEEIRKAYERIFSRLNLNYKLVEADTGPIGGERSEEFIALADSGEDKIALCERCGYVAKMEKAEYALREKEEGELKEVEEVHTPDIRNVEELSQFLGCDARNILKTLFYQTDEGIIAALIRGNHQINEEKLQKLLKTRTLKLAGEELVKEKLGVEVGFVGPLGLDKCKLIADNEVMRGRNFVAGANKKDTHLLNVNPGRDFKPTMVGDIRLPVEGDRCIRCGGRIALRRGIEVGHLFQLGEKYSRDLEATFLDEKGRKRYFVMGCYGIGVSRLPAVIIEQNHDERGIIWPREIAPFEAVVIPAVEQTLKLSEKIYFSLKDAGVEVLLDDRDLSTGMKFADSDLIGIPFKIIIGNTFLREGKVEIKDRRGKNIKKVEEENVPRALKELLRDAK</sequence>
<gene>
    <name evidence="12" type="primary">proS</name>
    <name evidence="14" type="ORF">DRJ00_01675</name>
</gene>
<organism evidence="14 15">
    <name type="scientific">Aerophobetes bacterium</name>
    <dbReference type="NCBI Taxonomy" id="2030807"/>
    <lineage>
        <taxon>Bacteria</taxon>
        <taxon>Candidatus Aerophobota</taxon>
    </lineage>
</organism>
<dbReference type="CDD" id="cd00861">
    <property type="entry name" value="ProRS_anticodon_short"/>
    <property type="match status" value="1"/>
</dbReference>
<protein>
    <recommendedName>
        <fullName evidence="12">Proline--tRNA ligase</fullName>
        <ecNumber evidence="12">6.1.1.15</ecNumber>
    </recommendedName>
    <alternativeName>
        <fullName evidence="12">Prolyl-tRNA synthetase</fullName>
        <shortName evidence="12">ProRS</shortName>
    </alternativeName>
</protein>
<evidence type="ECO:0000256" key="8">
    <source>
        <dbReference type="ARBA" id="ARBA00023146"/>
    </source>
</evidence>
<proteinExistence type="inferred from homology"/>
<evidence type="ECO:0000256" key="11">
    <source>
        <dbReference type="ARBA" id="ARBA00060755"/>
    </source>
</evidence>
<dbReference type="Pfam" id="PF03129">
    <property type="entry name" value="HGTP_anticodon"/>
    <property type="match status" value="1"/>
</dbReference>
<evidence type="ECO:0000256" key="1">
    <source>
        <dbReference type="ARBA" id="ARBA00004496"/>
    </source>
</evidence>
<dbReference type="SUPFAM" id="SSF52954">
    <property type="entry name" value="Class II aaRS ABD-related"/>
    <property type="match status" value="1"/>
</dbReference>
<comment type="domain">
    <text evidence="12">Consists of three domains: the N-terminal catalytic domain, the editing domain and the C-terminal anticodon-binding domain.</text>
</comment>
<dbReference type="AlphaFoldDB" id="A0A497E5E2"/>
<dbReference type="InterPro" id="IPR045864">
    <property type="entry name" value="aa-tRNA-synth_II/BPL/LPL"/>
</dbReference>
<dbReference type="Gene3D" id="3.40.50.800">
    <property type="entry name" value="Anticodon-binding domain"/>
    <property type="match status" value="1"/>
</dbReference>
<evidence type="ECO:0000313" key="15">
    <source>
        <dbReference type="Proteomes" id="UP000279422"/>
    </source>
</evidence>
<evidence type="ECO:0000313" key="14">
    <source>
        <dbReference type="EMBL" id="RLE10363.1"/>
    </source>
</evidence>
<dbReference type="InterPro" id="IPR033730">
    <property type="entry name" value="ProRS_core_prok"/>
</dbReference>
<feature type="domain" description="Aminoacyl-transfer RNA synthetases class-II family profile" evidence="13">
    <location>
        <begin position="33"/>
        <end position="463"/>
    </location>
</feature>
<dbReference type="InterPro" id="IPR002316">
    <property type="entry name" value="Pro-tRNA-ligase_IIa"/>
</dbReference>
<dbReference type="Proteomes" id="UP000279422">
    <property type="component" value="Unassembled WGS sequence"/>
</dbReference>
<comment type="similarity">
    <text evidence="11 12">Belongs to the class-II aminoacyl-tRNA synthetase family. ProS type 1 subfamily.</text>
</comment>
<dbReference type="NCBIfam" id="NF006625">
    <property type="entry name" value="PRK09194.1"/>
    <property type="match status" value="1"/>
</dbReference>
<dbReference type="GO" id="GO:0005524">
    <property type="term" value="F:ATP binding"/>
    <property type="evidence" value="ECO:0007669"/>
    <property type="project" value="UniProtKB-UniRule"/>
</dbReference>
<dbReference type="PANTHER" id="PTHR42753">
    <property type="entry name" value="MITOCHONDRIAL RIBOSOME PROTEIN L39/PROLYL-TRNA LIGASE FAMILY MEMBER"/>
    <property type="match status" value="1"/>
</dbReference>
<keyword evidence="4 12" id="KW-0436">Ligase</keyword>
<evidence type="ECO:0000256" key="4">
    <source>
        <dbReference type="ARBA" id="ARBA00022598"/>
    </source>
</evidence>
<keyword evidence="7 12" id="KW-0648">Protein biosynthesis</keyword>
<dbReference type="InterPro" id="IPR036754">
    <property type="entry name" value="YbaK/aa-tRNA-synt-asso_dom_sf"/>
</dbReference>
<dbReference type="CDD" id="cd00779">
    <property type="entry name" value="ProRS_core_prok"/>
    <property type="match status" value="1"/>
</dbReference>
<dbReference type="GO" id="GO:0006433">
    <property type="term" value="P:prolyl-tRNA aminoacylation"/>
    <property type="evidence" value="ECO:0007669"/>
    <property type="project" value="UniProtKB-UniRule"/>
</dbReference>
<comment type="function">
    <text evidence="10 12">Catalyzes the attachment of proline to tRNA(Pro) in a two-step reaction: proline is first activated by ATP to form Pro-AMP and then transferred to the acceptor end of tRNA(Pro). As ProRS can inadvertently accommodate and process non-cognate amino acids such as alanine and cysteine, to avoid such errors it has two additional distinct editing activities against alanine. One activity is designated as 'pretransfer' editing and involves the tRNA(Pro)-independent hydrolysis of activated Ala-AMP. The other activity is designated 'posttransfer' editing and involves deacylation of mischarged Ala-tRNA(Pro). The misacylated Cys-tRNA(Pro) is not edited by ProRS.</text>
</comment>
<evidence type="ECO:0000256" key="5">
    <source>
        <dbReference type="ARBA" id="ARBA00022741"/>
    </source>
</evidence>
<keyword evidence="6 12" id="KW-0067">ATP-binding</keyword>
<name>A0A497E5E2_UNCAE</name>
<dbReference type="InterPro" id="IPR002314">
    <property type="entry name" value="aa-tRNA-synt_IIb"/>
</dbReference>
<dbReference type="Pfam" id="PF00587">
    <property type="entry name" value="tRNA-synt_2b"/>
    <property type="match status" value="1"/>
</dbReference>
<dbReference type="GO" id="GO:0002161">
    <property type="term" value="F:aminoacyl-tRNA deacylase activity"/>
    <property type="evidence" value="ECO:0007669"/>
    <property type="project" value="InterPro"/>
</dbReference>
<dbReference type="InterPro" id="IPR036621">
    <property type="entry name" value="Anticodon-bd_dom_sf"/>
</dbReference>
<dbReference type="InterPro" id="IPR044140">
    <property type="entry name" value="ProRS_anticodon_short"/>
</dbReference>
<dbReference type="SUPFAM" id="SSF55681">
    <property type="entry name" value="Class II aaRS and biotin synthetases"/>
    <property type="match status" value="1"/>
</dbReference>
<evidence type="ECO:0000256" key="7">
    <source>
        <dbReference type="ARBA" id="ARBA00022917"/>
    </source>
</evidence>
<dbReference type="HAMAP" id="MF_01569">
    <property type="entry name" value="Pro_tRNA_synth_type1"/>
    <property type="match status" value="1"/>
</dbReference>
<evidence type="ECO:0000256" key="2">
    <source>
        <dbReference type="ARBA" id="ARBA00011738"/>
    </source>
</evidence>
<dbReference type="Pfam" id="PF04073">
    <property type="entry name" value="tRNA_edit"/>
    <property type="match status" value="1"/>
</dbReference>
<dbReference type="CDD" id="cd04334">
    <property type="entry name" value="ProRS-INS"/>
    <property type="match status" value="1"/>
</dbReference>
<evidence type="ECO:0000256" key="6">
    <source>
        <dbReference type="ARBA" id="ARBA00022840"/>
    </source>
</evidence>
<dbReference type="InterPro" id="IPR004154">
    <property type="entry name" value="Anticodon-bd"/>
</dbReference>
<dbReference type="PRINTS" id="PR01046">
    <property type="entry name" value="TRNASYNTHPRO"/>
</dbReference>
<dbReference type="FunFam" id="3.30.930.10:FF:000066">
    <property type="entry name" value="Proline--tRNA ligase"/>
    <property type="match status" value="1"/>
</dbReference>
<dbReference type="Gene3D" id="3.30.930.10">
    <property type="entry name" value="Bira Bifunctional Protein, Domain 2"/>
    <property type="match status" value="2"/>
</dbReference>
<dbReference type="FunFam" id="3.30.930.10:FF:000065">
    <property type="entry name" value="Proline--tRNA ligase"/>
    <property type="match status" value="1"/>
</dbReference>
<comment type="caution">
    <text evidence="14">The sequence shown here is derived from an EMBL/GenBank/DDBJ whole genome shotgun (WGS) entry which is preliminary data.</text>
</comment>
<dbReference type="InterPro" id="IPR007214">
    <property type="entry name" value="YbaK/aa-tRNA-synth-assoc-dom"/>
</dbReference>
<comment type="subunit">
    <text evidence="2 12">Homodimer.</text>
</comment>
<dbReference type="EC" id="6.1.1.15" evidence="12"/>
<keyword evidence="3 12" id="KW-0963">Cytoplasm</keyword>
<dbReference type="InterPro" id="IPR004500">
    <property type="entry name" value="Pro-tRNA-synth_IIa_bac-type"/>
</dbReference>
<dbReference type="SUPFAM" id="SSF55826">
    <property type="entry name" value="YbaK/ProRS associated domain"/>
    <property type="match status" value="1"/>
</dbReference>
<keyword evidence="8 12" id="KW-0030">Aminoacyl-tRNA synthetase</keyword>
<evidence type="ECO:0000256" key="12">
    <source>
        <dbReference type="HAMAP-Rule" id="MF_01569"/>
    </source>
</evidence>
<dbReference type="NCBIfam" id="TIGR00409">
    <property type="entry name" value="proS_fam_II"/>
    <property type="match status" value="1"/>
</dbReference>
<evidence type="ECO:0000256" key="9">
    <source>
        <dbReference type="ARBA" id="ARBA00047671"/>
    </source>
</evidence>
<dbReference type="PROSITE" id="PS50862">
    <property type="entry name" value="AA_TRNA_LIGASE_II"/>
    <property type="match status" value="1"/>
</dbReference>
<keyword evidence="5 12" id="KW-0547">Nucleotide-binding</keyword>
<dbReference type="InterPro" id="IPR023717">
    <property type="entry name" value="Pro-tRNA-Synthase_IIa_type1"/>
</dbReference>
<dbReference type="GO" id="GO:0005829">
    <property type="term" value="C:cytosol"/>
    <property type="evidence" value="ECO:0007669"/>
    <property type="project" value="TreeGrafter"/>
</dbReference>
<comment type="subcellular location">
    <subcellularLocation>
        <location evidence="1 12">Cytoplasm</location>
    </subcellularLocation>
</comment>
<evidence type="ECO:0000256" key="10">
    <source>
        <dbReference type="ARBA" id="ARBA00053664"/>
    </source>
</evidence>
<dbReference type="InterPro" id="IPR006195">
    <property type="entry name" value="aa-tRNA-synth_II"/>
</dbReference>
<reference evidence="14 15" key="1">
    <citation type="submission" date="2018-06" db="EMBL/GenBank/DDBJ databases">
        <title>Extensive metabolic versatility and redundancy in microbially diverse, dynamic hydrothermal sediments.</title>
        <authorList>
            <person name="Dombrowski N."/>
            <person name="Teske A."/>
            <person name="Baker B.J."/>
        </authorList>
    </citation>
    <scope>NUCLEOTIDE SEQUENCE [LARGE SCALE GENOMIC DNA]</scope>
    <source>
        <strain evidence="14">B47_G16</strain>
    </source>
</reference>
<evidence type="ECO:0000256" key="3">
    <source>
        <dbReference type="ARBA" id="ARBA00022490"/>
    </source>
</evidence>
<comment type="catalytic activity">
    <reaction evidence="9 12">
        <text>tRNA(Pro) + L-proline + ATP = L-prolyl-tRNA(Pro) + AMP + diphosphate</text>
        <dbReference type="Rhea" id="RHEA:14305"/>
        <dbReference type="Rhea" id="RHEA-COMP:9700"/>
        <dbReference type="Rhea" id="RHEA-COMP:9702"/>
        <dbReference type="ChEBI" id="CHEBI:30616"/>
        <dbReference type="ChEBI" id="CHEBI:33019"/>
        <dbReference type="ChEBI" id="CHEBI:60039"/>
        <dbReference type="ChEBI" id="CHEBI:78442"/>
        <dbReference type="ChEBI" id="CHEBI:78532"/>
        <dbReference type="ChEBI" id="CHEBI:456215"/>
        <dbReference type="EC" id="6.1.1.15"/>
    </reaction>
</comment>
<dbReference type="EMBL" id="QMPZ01000010">
    <property type="protein sequence ID" value="RLE10363.1"/>
    <property type="molecule type" value="Genomic_DNA"/>
</dbReference>
<dbReference type="PANTHER" id="PTHR42753:SF2">
    <property type="entry name" value="PROLINE--TRNA LIGASE"/>
    <property type="match status" value="1"/>
</dbReference>
<dbReference type="GO" id="GO:0004827">
    <property type="term" value="F:proline-tRNA ligase activity"/>
    <property type="evidence" value="ECO:0007669"/>
    <property type="project" value="UniProtKB-UniRule"/>
</dbReference>
<accession>A0A497E5E2</accession>
<dbReference type="InterPro" id="IPR050062">
    <property type="entry name" value="Pro-tRNA_synthetase"/>
</dbReference>